<evidence type="ECO:0000313" key="3">
    <source>
        <dbReference type="EMBL" id="MDR5893350.1"/>
    </source>
</evidence>
<feature type="compositionally biased region" description="Basic and acidic residues" evidence="1">
    <location>
        <begin position="226"/>
        <end position="240"/>
    </location>
</feature>
<keyword evidence="3" id="KW-0282">Flagellum</keyword>
<feature type="region of interest" description="Disordered" evidence="1">
    <location>
        <begin position="11"/>
        <end position="64"/>
    </location>
</feature>
<keyword evidence="3" id="KW-0969">Cilium</keyword>
<dbReference type="InterPro" id="IPR038610">
    <property type="entry name" value="FliK-like_C_sf"/>
</dbReference>
<feature type="domain" description="Flagellar hook-length control protein-like C-terminal" evidence="2">
    <location>
        <begin position="338"/>
        <end position="414"/>
    </location>
</feature>
<dbReference type="PANTHER" id="PTHR37533:SF2">
    <property type="entry name" value="FLAGELLAR HOOK-LENGTH CONTROL PROTEIN"/>
    <property type="match status" value="1"/>
</dbReference>
<protein>
    <submittedName>
        <fullName evidence="3">Flagellar hook-length control protein FliK</fullName>
    </submittedName>
</protein>
<reference evidence="3 4" key="1">
    <citation type="submission" date="2023-04" db="EMBL/GenBank/DDBJ databases">
        <title>A long-awaited taxogenomic arrangement of the family Halomonadaceae.</title>
        <authorList>
            <person name="De La Haba R."/>
            <person name="Chuvochina M."/>
            <person name="Wittouck S."/>
            <person name="Arahal D.R."/>
            <person name="Sanchez-Porro C."/>
            <person name="Hugenholtz P."/>
            <person name="Ventosa A."/>
        </authorList>
    </citation>
    <scope>NUCLEOTIDE SEQUENCE [LARGE SCALE GENOMIC DNA]</scope>
    <source>
        <strain evidence="3 4">DSM 17332</strain>
    </source>
</reference>
<feature type="region of interest" description="Disordered" evidence="1">
    <location>
        <begin position="226"/>
        <end position="286"/>
    </location>
</feature>
<evidence type="ECO:0000313" key="4">
    <source>
        <dbReference type="Proteomes" id="UP001252270"/>
    </source>
</evidence>
<evidence type="ECO:0000259" key="2">
    <source>
        <dbReference type="Pfam" id="PF02120"/>
    </source>
</evidence>
<dbReference type="PANTHER" id="PTHR37533">
    <property type="entry name" value="FLAGELLAR HOOK-LENGTH CONTROL PROTEIN"/>
    <property type="match status" value="1"/>
</dbReference>
<feature type="compositionally biased region" description="Basic and acidic residues" evidence="1">
    <location>
        <begin position="132"/>
        <end position="164"/>
    </location>
</feature>
<dbReference type="Proteomes" id="UP001252270">
    <property type="component" value="Unassembled WGS sequence"/>
</dbReference>
<dbReference type="InterPro" id="IPR052563">
    <property type="entry name" value="FliK"/>
</dbReference>
<dbReference type="CDD" id="cd17470">
    <property type="entry name" value="T3SS_Flik_C"/>
    <property type="match status" value="1"/>
</dbReference>
<keyword evidence="3" id="KW-0966">Cell projection</keyword>
<dbReference type="Gene3D" id="3.30.750.140">
    <property type="match status" value="1"/>
</dbReference>
<dbReference type="RefSeq" id="WP_309636971.1">
    <property type="nucleotide sequence ID" value="NZ_JARWAL010000009.1"/>
</dbReference>
<comment type="caution">
    <text evidence="3">The sequence shown here is derived from an EMBL/GenBank/DDBJ whole genome shotgun (WGS) entry which is preliminary data.</text>
</comment>
<proteinExistence type="predicted"/>
<organism evidence="3 4">
    <name type="scientific">Halomonas mongoliensis</name>
    <dbReference type="NCBI Taxonomy" id="321265"/>
    <lineage>
        <taxon>Bacteria</taxon>
        <taxon>Pseudomonadati</taxon>
        <taxon>Pseudomonadota</taxon>
        <taxon>Gammaproteobacteria</taxon>
        <taxon>Oceanospirillales</taxon>
        <taxon>Halomonadaceae</taxon>
        <taxon>Halomonas</taxon>
    </lineage>
</organism>
<feature type="region of interest" description="Disordered" evidence="1">
    <location>
        <begin position="406"/>
        <end position="445"/>
    </location>
</feature>
<feature type="compositionally biased region" description="Low complexity" evidence="1">
    <location>
        <begin position="241"/>
        <end position="250"/>
    </location>
</feature>
<keyword evidence="4" id="KW-1185">Reference proteome</keyword>
<sequence length="459" mass="46674">MDIALLLSTIGDQSRPVGAPGGRDGLPSQGFADTLAGLQEPLDGEEAPSPAQLSGTAGGPPLPTAMRQNLVIAAGGDAPSPTADEGALADITRRLQLIASAGDGVADLADAAALAEGRLDLQPHQAPLTLDAHPDVRPGLELGPRPDERSLQAPRLDGRPDRRPGMQPGELPFPPRLLRTVTADAVPGAPAQDTAAMATPLAMAADAIGHQGQRAEPAAPFGQETLRESEARQALQERRAAPQAAASLERAPLDHAARQAVTAASGPQADTPLPTGEPRGEPRPEGVAHLTAQGAAGSTAATAGTASAASASQASLAAPLTSPAWPAQLGQQMVLLGQRGGEQRAELHLNPAELGPLTISLKVSEQGAQAQFLSAHASVRQAVEQAIPQLREALAEQGISLGEASVGEQRQQGQEQRQAFAGGAPPSSSASDSAEIESLIPVPAPDGQLIEAGRVDLYA</sequence>
<name>A0ABU1GNE3_9GAMM</name>
<dbReference type="EMBL" id="JARWAL010000009">
    <property type="protein sequence ID" value="MDR5893350.1"/>
    <property type="molecule type" value="Genomic_DNA"/>
</dbReference>
<feature type="compositionally biased region" description="Low complexity" evidence="1">
    <location>
        <begin position="407"/>
        <end position="433"/>
    </location>
</feature>
<accession>A0ABU1GNE3</accession>
<gene>
    <name evidence="3" type="ORF">QC820_11040</name>
</gene>
<dbReference type="Pfam" id="PF02120">
    <property type="entry name" value="Flg_hook"/>
    <property type="match status" value="1"/>
</dbReference>
<feature type="region of interest" description="Disordered" evidence="1">
    <location>
        <begin position="127"/>
        <end position="176"/>
    </location>
</feature>
<dbReference type="InterPro" id="IPR021136">
    <property type="entry name" value="Flagellar_hook_control-like_C"/>
</dbReference>
<evidence type="ECO:0000256" key="1">
    <source>
        <dbReference type="SAM" id="MobiDB-lite"/>
    </source>
</evidence>